<accession>A0ABS8TKF7</accession>
<protein>
    <recommendedName>
        <fullName evidence="6">Pentatricopeptide repeat-containing protein</fullName>
    </recommendedName>
</protein>
<evidence type="ECO:0000256" key="1">
    <source>
        <dbReference type="ARBA" id="ARBA00007626"/>
    </source>
</evidence>
<keyword evidence="5" id="KW-1185">Reference proteome</keyword>
<evidence type="ECO:0000256" key="2">
    <source>
        <dbReference type="ARBA" id="ARBA00022737"/>
    </source>
</evidence>
<dbReference type="Pfam" id="PF13041">
    <property type="entry name" value="PPR_2"/>
    <property type="match status" value="1"/>
</dbReference>
<dbReference type="Pfam" id="PF13812">
    <property type="entry name" value="PPR_3"/>
    <property type="match status" value="1"/>
</dbReference>
<feature type="repeat" description="PPR" evidence="3">
    <location>
        <begin position="83"/>
        <end position="117"/>
    </location>
</feature>
<evidence type="ECO:0000313" key="4">
    <source>
        <dbReference type="EMBL" id="MCD7472012.1"/>
    </source>
</evidence>
<evidence type="ECO:0008006" key="6">
    <source>
        <dbReference type="Google" id="ProtNLM"/>
    </source>
</evidence>
<feature type="repeat" description="PPR" evidence="3">
    <location>
        <begin position="48"/>
        <end position="82"/>
    </location>
</feature>
<reference evidence="4 5" key="1">
    <citation type="journal article" date="2021" name="BMC Genomics">
        <title>Datura genome reveals duplications of psychoactive alkaloid biosynthetic genes and high mutation rate following tissue culture.</title>
        <authorList>
            <person name="Rajewski A."/>
            <person name="Carter-House D."/>
            <person name="Stajich J."/>
            <person name="Litt A."/>
        </authorList>
    </citation>
    <scope>NUCLEOTIDE SEQUENCE [LARGE SCALE GENOMIC DNA]</scope>
    <source>
        <strain evidence="4">AR-01</strain>
    </source>
</reference>
<dbReference type="InterPro" id="IPR002885">
    <property type="entry name" value="PPR_rpt"/>
</dbReference>
<dbReference type="EMBL" id="JACEIK010001756">
    <property type="protein sequence ID" value="MCD7472012.1"/>
    <property type="molecule type" value="Genomic_DNA"/>
</dbReference>
<gene>
    <name evidence="4" type="ORF">HAX54_012834</name>
</gene>
<dbReference type="NCBIfam" id="TIGR00756">
    <property type="entry name" value="PPR"/>
    <property type="match status" value="1"/>
</dbReference>
<name>A0ABS8TKF7_DATST</name>
<comment type="similarity">
    <text evidence="1">Belongs to the PPR family. P subfamily.</text>
</comment>
<dbReference type="PANTHER" id="PTHR47447:SF21">
    <property type="entry name" value="PENTACOTRIPEPTIDE-REPEAT REGION OF PRORP DOMAIN-CONTAINING PROTEIN"/>
    <property type="match status" value="1"/>
</dbReference>
<proteinExistence type="inferred from homology"/>
<dbReference type="Gene3D" id="1.25.40.10">
    <property type="entry name" value="Tetratricopeptide repeat domain"/>
    <property type="match status" value="1"/>
</dbReference>
<evidence type="ECO:0000256" key="3">
    <source>
        <dbReference type="PROSITE-ProRule" id="PRU00708"/>
    </source>
</evidence>
<dbReference type="PANTHER" id="PTHR47447">
    <property type="entry name" value="OS03G0856100 PROTEIN"/>
    <property type="match status" value="1"/>
</dbReference>
<evidence type="ECO:0000313" key="5">
    <source>
        <dbReference type="Proteomes" id="UP000823775"/>
    </source>
</evidence>
<sequence length="121" mass="13736">MFEFDSYVVSAFIDMYSKCGEVEKAKKGIVKEALNLVEEMKVQGMKPNVVTYNTLIAGFSQEEYRATVCKVVELMHNDGLELDVVSWTSVVSDLLQSFHDKEAFDTFKRMLDDGIVSPYNC</sequence>
<organism evidence="4 5">
    <name type="scientific">Datura stramonium</name>
    <name type="common">Jimsonweed</name>
    <name type="synonym">Common thornapple</name>
    <dbReference type="NCBI Taxonomy" id="4076"/>
    <lineage>
        <taxon>Eukaryota</taxon>
        <taxon>Viridiplantae</taxon>
        <taxon>Streptophyta</taxon>
        <taxon>Embryophyta</taxon>
        <taxon>Tracheophyta</taxon>
        <taxon>Spermatophyta</taxon>
        <taxon>Magnoliopsida</taxon>
        <taxon>eudicotyledons</taxon>
        <taxon>Gunneridae</taxon>
        <taxon>Pentapetalae</taxon>
        <taxon>asterids</taxon>
        <taxon>lamiids</taxon>
        <taxon>Solanales</taxon>
        <taxon>Solanaceae</taxon>
        <taxon>Solanoideae</taxon>
        <taxon>Datureae</taxon>
        <taxon>Datura</taxon>
    </lineage>
</organism>
<dbReference type="Proteomes" id="UP000823775">
    <property type="component" value="Unassembled WGS sequence"/>
</dbReference>
<dbReference type="InterPro" id="IPR011990">
    <property type="entry name" value="TPR-like_helical_dom_sf"/>
</dbReference>
<keyword evidence="2" id="KW-0677">Repeat</keyword>
<dbReference type="PROSITE" id="PS51375">
    <property type="entry name" value="PPR"/>
    <property type="match status" value="2"/>
</dbReference>
<comment type="caution">
    <text evidence="4">The sequence shown here is derived from an EMBL/GenBank/DDBJ whole genome shotgun (WGS) entry which is preliminary data.</text>
</comment>